<feature type="region of interest" description="Disordered" evidence="16">
    <location>
        <begin position="477"/>
        <end position="498"/>
    </location>
</feature>
<evidence type="ECO:0000256" key="4">
    <source>
        <dbReference type="ARBA" id="ARBA00022763"/>
    </source>
</evidence>
<evidence type="ECO:0000256" key="2">
    <source>
        <dbReference type="ARBA" id="ARBA00007095"/>
    </source>
</evidence>
<evidence type="ECO:0000256" key="15">
    <source>
        <dbReference type="ARBA" id="ARBA00079680"/>
    </source>
</evidence>
<dbReference type="EMBL" id="JAULJE010000020">
    <property type="protein sequence ID" value="KAK1331074.1"/>
    <property type="molecule type" value="Genomic_DNA"/>
</dbReference>
<dbReference type="GO" id="GO:0000724">
    <property type="term" value="P:double-strand break repair via homologous recombination"/>
    <property type="evidence" value="ECO:0007669"/>
    <property type="project" value="TreeGrafter"/>
</dbReference>
<keyword evidence="3" id="KW-0547">Nucleotide-binding</keyword>
<dbReference type="GO" id="GO:0003697">
    <property type="term" value="F:single-stranded DNA binding"/>
    <property type="evidence" value="ECO:0007669"/>
    <property type="project" value="TreeGrafter"/>
</dbReference>
<dbReference type="GO" id="GO:0033063">
    <property type="term" value="C:Rad51B-Rad51C-Rad51D-XRCC2 complex"/>
    <property type="evidence" value="ECO:0007669"/>
    <property type="project" value="TreeGrafter"/>
</dbReference>
<evidence type="ECO:0000256" key="13">
    <source>
        <dbReference type="ARBA" id="ARBA00078081"/>
    </source>
</evidence>
<dbReference type="CDD" id="cd19489">
    <property type="entry name" value="Rad51D"/>
    <property type="match status" value="1"/>
</dbReference>
<keyword evidence="7" id="KW-0233">DNA recombination</keyword>
<dbReference type="GO" id="GO:0140664">
    <property type="term" value="F:ATP-dependent DNA damage sensor activity"/>
    <property type="evidence" value="ECO:0007669"/>
    <property type="project" value="InterPro"/>
</dbReference>
<keyword evidence="5" id="KW-0067">ATP-binding</keyword>
<protein>
    <recommendedName>
        <fullName evidence="12">DNA repair protein RAD51 homolog 4</fullName>
    </recommendedName>
    <alternativeName>
        <fullName evidence="13">R51H3</fullName>
    </alternativeName>
    <alternativeName>
        <fullName evidence="14">RAD51 homolog D</fullName>
    </alternativeName>
    <alternativeName>
        <fullName evidence="15">RAD51-like protein 3</fullName>
    </alternativeName>
</protein>
<dbReference type="Pfam" id="PF21794">
    <property type="entry name" value="RAD51D_N"/>
    <property type="match status" value="1"/>
</dbReference>
<evidence type="ECO:0000256" key="1">
    <source>
        <dbReference type="ARBA" id="ARBA00004123"/>
    </source>
</evidence>
<dbReference type="GO" id="GO:0000723">
    <property type="term" value="P:telomere maintenance"/>
    <property type="evidence" value="ECO:0007669"/>
    <property type="project" value="TreeGrafter"/>
</dbReference>
<dbReference type="FunFam" id="3.40.50.300:FF:001042">
    <property type="entry name" value="DNA repair protein RAD51 homolog 4"/>
    <property type="match status" value="1"/>
</dbReference>
<keyword evidence="6" id="KW-0238">DNA-binding</keyword>
<feature type="domain" description="RecA family profile 1" evidence="17">
    <location>
        <begin position="269"/>
        <end position="442"/>
    </location>
</feature>
<evidence type="ECO:0000259" key="17">
    <source>
        <dbReference type="PROSITE" id="PS50162"/>
    </source>
</evidence>
<dbReference type="InterPro" id="IPR051988">
    <property type="entry name" value="HRR_RAD51_Paralog"/>
</dbReference>
<evidence type="ECO:0000256" key="8">
    <source>
        <dbReference type="ARBA" id="ARBA00023204"/>
    </source>
</evidence>
<evidence type="ECO:0000313" key="19">
    <source>
        <dbReference type="Proteomes" id="UP001177744"/>
    </source>
</evidence>
<dbReference type="InterPro" id="IPR020588">
    <property type="entry name" value="RecA_ATP-bd"/>
</dbReference>
<evidence type="ECO:0000256" key="5">
    <source>
        <dbReference type="ARBA" id="ARBA00022840"/>
    </source>
</evidence>
<evidence type="ECO:0000256" key="11">
    <source>
        <dbReference type="ARBA" id="ARBA00066228"/>
    </source>
</evidence>
<dbReference type="SUPFAM" id="SSF52540">
    <property type="entry name" value="P-loop containing nucleoside triphosphate hydrolases"/>
    <property type="match status" value="1"/>
</dbReference>
<evidence type="ECO:0000256" key="10">
    <source>
        <dbReference type="ARBA" id="ARBA00057808"/>
    </source>
</evidence>
<dbReference type="GO" id="GO:0007131">
    <property type="term" value="P:reciprocal meiotic recombination"/>
    <property type="evidence" value="ECO:0007669"/>
    <property type="project" value="TreeGrafter"/>
</dbReference>
<dbReference type="Proteomes" id="UP001177744">
    <property type="component" value="Unassembled WGS sequence"/>
</dbReference>
<dbReference type="InterPro" id="IPR027417">
    <property type="entry name" value="P-loop_NTPase"/>
</dbReference>
<dbReference type="Gene3D" id="3.40.50.300">
    <property type="entry name" value="P-loop containing nucleotide triphosphate hydrolases"/>
    <property type="match status" value="1"/>
</dbReference>
<comment type="subcellular location">
    <subcellularLocation>
        <location evidence="1">Nucleus</location>
    </subcellularLocation>
</comment>
<dbReference type="PROSITE" id="PS50162">
    <property type="entry name" value="RECA_2"/>
    <property type="match status" value="1"/>
</dbReference>
<dbReference type="InterPro" id="IPR013632">
    <property type="entry name" value="Rad51_C"/>
</dbReference>
<comment type="subunit">
    <text evidence="11">Part of the BCDX2 complex consisting of RAD51B, RAD51C, RAD51D and XRCC2; the complex has a ring-like structure arranged into a flat disc around a central channel. In the absence of DNA, the BCDX2 subcomplex XRCC2:RAD51D formed a multimeric ring structure; in the presence of single-stranded DNA it formed a filamentous structure with the ssDNA. Interacts with SWSAP1 and ZSWIM7; involved in homologous recombination repair. Interacts with BLM; required for stimulation of BLM activity by the BCDX2 subcomplex XRCC2:RAD51D.</text>
</comment>
<evidence type="ECO:0000256" key="9">
    <source>
        <dbReference type="ARBA" id="ARBA00023242"/>
    </source>
</evidence>
<evidence type="ECO:0000256" key="3">
    <source>
        <dbReference type="ARBA" id="ARBA00022741"/>
    </source>
</evidence>
<dbReference type="InterPro" id="IPR048943">
    <property type="entry name" value="RAD51D_N"/>
</dbReference>
<keyword evidence="9" id="KW-0539">Nucleus</keyword>
<dbReference type="PANTHER" id="PTHR46457">
    <property type="entry name" value="DNA REPAIR PROTEIN RAD51 HOMOLOG 4"/>
    <property type="match status" value="1"/>
</dbReference>
<keyword evidence="19" id="KW-1185">Reference proteome</keyword>
<evidence type="ECO:0000256" key="7">
    <source>
        <dbReference type="ARBA" id="ARBA00023172"/>
    </source>
</evidence>
<comment type="similarity">
    <text evidence="2">Belongs to the RecA family. RAD51 subfamily.</text>
</comment>
<evidence type="ECO:0000256" key="14">
    <source>
        <dbReference type="ARBA" id="ARBA00078131"/>
    </source>
</evidence>
<feature type="region of interest" description="Disordered" evidence="16">
    <location>
        <begin position="38"/>
        <end position="140"/>
    </location>
</feature>
<accession>A0AA40HH07</accession>
<organism evidence="18 19">
    <name type="scientific">Cnephaeus nilssonii</name>
    <name type="common">Northern bat</name>
    <name type="synonym">Eptesicus nilssonii</name>
    <dbReference type="NCBI Taxonomy" id="3371016"/>
    <lineage>
        <taxon>Eukaryota</taxon>
        <taxon>Metazoa</taxon>
        <taxon>Chordata</taxon>
        <taxon>Craniata</taxon>
        <taxon>Vertebrata</taxon>
        <taxon>Euteleostomi</taxon>
        <taxon>Mammalia</taxon>
        <taxon>Eutheria</taxon>
        <taxon>Laurasiatheria</taxon>
        <taxon>Chiroptera</taxon>
        <taxon>Yangochiroptera</taxon>
        <taxon>Vespertilionidae</taxon>
        <taxon>Cnephaeus</taxon>
    </lineage>
</organism>
<dbReference type="InterPro" id="IPR003593">
    <property type="entry name" value="AAA+_ATPase"/>
</dbReference>
<dbReference type="SMART" id="SM00382">
    <property type="entry name" value="AAA"/>
    <property type="match status" value="1"/>
</dbReference>
<dbReference type="GO" id="GO:0005815">
    <property type="term" value="C:microtubule organizing center"/>
    <property type="evidence" value="ECO:0007669"/>
    <property type="project" value="TreeGrafter"/>
</dbReference>
<comment type="function">
    <text evidence="10">Involved in the homologous recombination repair (HRR) pathway of double-stranded DNA breaks arising during DNA replication or induced by DNA-damaging agents. Bind to single-stranded DNA (ssDNA) and has DNA-dependent ATPase activity. Part of the RAD51 paralog protein complex BCDX2 which acts in the BRCA1-BRCA2-dependent HR pathway. Upon DNA damage, BCDX2 acts downstream of BRCA2 recruitment and upstream of RAD51 recruitment. BCDX2 binds predominantly to the intersection of the four duplex arms of the Holliday junction and to junction of replication forks. The BCDX2 complex was originally reported to bind single-stranded DNA, single-stranded gaps in duplex DNA and specifically to nicks in duplex DNA. Involved in telomere maintenance. The BCDX2 subcomplex XRCC2:RAD51D can stimulate Holliday junction resolution by BLM.</text>
</comment>
<keyword evidence="4" id="KW-0227">DNA damage</keyword>
<comment type="caution">
    <text evidence="18">The sequence shown here is derived from an EMBL/GenBank/DDBJ whole genome shotgun (WGS) entry which is preliminary data.</text>
</comment>
<evidence type="ECO:0000256" key="12">
    <source>
        <dbReference type="ARBA" id="ARBA00073971"/>
    </source>
</evidence>
<dbReference type="AlphaFoldDB" id="A0AA40HH07"/>
<dbReference type="GO" id="GO:0000400">
    <property type="term" value="F:four-way junction DNA binding"/>
    <property type="evidence" value="ECO:0007669"/>
    <property type="project" value="TreeGrafter"/>
</dbReference>
<evidence type="ECO:0000256" key="6">
    <source>
        <dbReference type="ARBA" id="ARBA00023125"/>
    </source>
</evidence>
<sequence>MPKCAQGLRVQEPVRIRGALGRLRGAQGAWACFAPAGGPREGAHPSRTASRWRCPPAPEPGSRKRRCGPGWRALGAGDPAPLRRPSPLRKRVPRGVWRGPCGCPRDEQRAPGPREHGRAQGRALPRPHPGHGPAPEEPRNQDRWVKATQGQPRPSCPSTTRGLLSVVDLVSADLEEVARKCGLSYKALVALRRVLLAQFSAFPCNGADLYEELKTSTAILSTGIGRCVCARGEGENLLARDIESISGQNQCLAFLLGYYFPPYSPVPWVDPLPSSSAISLDKLLDAGLYTGEVTEIVGVPGSGKTQVCLCVAANVAHGLQQNVLYVDSNGGLTASRILQLLQARTPDEEEQAGALQRIQVVRAFDIFQMLDVLQDLRGAVAQQVNDSSGTVKVVIVDSVTAVVSPLLGGQQREGLALTMQLALELKTLARDLGVAVVVTNHMTRDRDSGKLKPALGRSWSFVPSTRIVLAIGEGAGAPGSERTACLTKSPRLPTGSQETVDIGTWGALEQSPLLQGEQA</sequence>
<dbReference type="GO" id="GO:0000781">
    <property type="term" value="C:chromosome, telomeric region"/>
    <property type="evidence" value="ECO:0007669"/>
    <property type="project" value="UniProtKB-ARBA"/>
</dbReference>
<dbReference type="GO" id="GO:0005524">
    <property type="term" value="F:ATP binding"/>
    <property type="evidence" value="ECO:0007669"/>
    <property type="project" value="UniProtKB-KW"/>
</dbReference>
<keyword evidence="8" id="KW-0234">DNA repair</keyword>
<reference evidence="18" key="1">
    <citation type="submission" date="2023-06" db="EMBL/GenBank/DDBJ databases">
        <title>Reference genome for the Northern bat (Eptesicus nilssonii), a most northern bat species.</title>
        <authorList>
            <person name="Laine V.N."/>
            <person name="Pulliainen A.T."/>
            <person name="Lilley T.M."/>
        </authorList>
    </citation>
    <scope>NUCLEOTIDE SEQUENCE</scope>
    <source>
        <strain evidence="18">BLF_Eptnil</strain>
        <tissue evidence="18">Kidney</tissue>
    </source>
</reference>
<feature type="compositionally biased region" description="Basic and acidic residues" evidence="16">
    <location>
        <begin position="104"/>
        <end position="118"/>
    </location>
</feature>
<dbReference type="Pfam" id="PF08423">
    <property type="entry name" value="Rad51"/>
    <property type="match status" value="1"/>
</dbReference>
<proteinExistence type="inferred from homology"/>
<dbReference type="GO" id="GO:0042148">
    <property type="term" value="P:DNA strand invasion"/>
    <property type="evidence" value="ECO:0007669"/>
    <property type="project" value="TreeGrafter"/>
</dbReference>
<evidence type="ECO:0000313" key="18">
    <source>
        <dbReference type="EMBL" id="KAK1331074.1"/>
    </source>
</evidence>
<dbReference type="GO" id="GO:0005657">
    <property type="term" value="C:replication fork"/>
    <property type="evidence" value="ECO:0007669"/>
    <property type="project" value="TreeGrafter"/>
</dbReference>
<name>A0AA40HH07_CNENI</name>
<dbReference type="PANTHER" id="PTHR46457:SF1">
    <property type="entry name" value="DNA REPAIR PROTEIN RAD51 HOMOLOG 4"/>
    <property type="match status" value="1"/>
</dbReference>
<dbReference type="InterPro" id="IPR047323">
    <property type="entry name" value="Rad51D_C"/>
</dbReference>
<gene>
    <name evidence="18" type="ORF">QTO34_009022</name>
</gene>
<evidence type="ECO:0000256" key="16">
    <source>
        <dbReference type="SAM" id="MobiDB-lite"/>
    </source>
</evidence>